<dbReference type="CDD" id="cd09917">
    <property type="entry name" value="F-box_SF"/>
    <property type="match status" value="1"/>
</dbReference>
<gene>
    <name evidence="2" type="ORF">IFR04_008284</name>
</gene>
<organism evidence="2 3">
    <name type="scientific">Cadophora malorum</name>
    <dbReference type="NCBI Taxonomy" id="108018"/>
    <lineage>
        <taxon>Eukaryota</taxon>
        <taxon>Fungi</taxon>
        <taxon>Dikarya</taxon>
        <taxon>Ascomycota</taxon>
        <taxon>Pezizomycotina</taxon>
        <taxon>Leotiomycetes</taxon>
        <taxon>Helotiales</taxon>
        <taxon>Ploettnerulaceae</taxon>
        <taxon>Cadophora</taxon>
    </lineage>
</organism>
<dbReference type="Gene3D" id="3.80.10.10">
    <property type="entry name" value="Ribonuclease Inhibitor"/>
    <property type="match status" value="1"/>
</dbReference>
<dbReference type="InterPro" id="IPR032675">
    <property type="entry name" value="LRR_dom_sf"/>
</dbReference>
<protein>
    <recommendedName>
        <fullName evidence="4">F-box domain-containing protein</fullName>
    </recommendedName>
</protein>
<sequence>MDALYRRRRFGDDEYGNGYVSIHSMRTSPPETISSSIFLPTKTTSEVSPAVYYQRQTRDIWAEGLERGQENVRKWPIEQDRDETTHQQKVVGQSQEAQSFEKDRGQARQRRFSEQDIKTRLARASLPSTQKHRVTASYPIYSPSTYSKCSTPPYLPWELSPDMESPRLYPRPPSAASNSITSRSSFESRHKSPLSISSSIDYESSRTSEDSSYSESKATKNGFLATKTTIPPTGLPGKWIVNEALPMHLRYGAGGEGRQQSTLLPPQRMGMVPKITTTPRRTYTVRGEGFKKLPEEILLVVLAELKKSHLEPGSLSCSTCWMRDLMNLGLSCKKWWGAARCMLYGDIQLIGCDSVLHTKKKFKLKFGTRLRLLRRTLRTRLDLAEYVKVLKVPSMPDTAKGKEQEEYLELVASLIMACPNLERLPGFYPTYNHGFSKFVHALSTRKKLTERVWVINASPFQRQRRFNLSADAEYLTPILAPSPLLPEQCIDFMIHHSNWKSLKTLFLHCNPGGTIDSPLFTNIFYSLPSLESLHVSSFPATSFNDETLLSLPPLKSLRLDNLPGITANGLSSFGSPARTDSLTSLSLIGVPLLSLPVLTRLFSHLRALTHFTISQAPSPSLPRGIEIYLHPYLASPTLQYLHWEFTNPDDDTATEILAKAILFNGFPALRTLRAPTDHDGILQRLCKPRERIELPADRYRNMGLANIPHSQSAPNLSPTRSTFSLGHPGHHSYNLSVNSSFVKSPTRSAFSLNLDKDKSSHSSQHSSGELSGDREQGMSLATARRMAQHRIDTAAKQPRFHIILWDERGQFVESQAVAGFVGRIQSKIFYTLKPDVEGSDEAIVDIEGPGGLLDMGEESNVRDGCTGSWNLGSGSGATSGSKGKKDRERWWHTERGRWREVPLEKFF</sequence>
<dbReference type="Proteomes" id="UP000664132">
    <property type="component" value="Unassembled WGS sequence"/>
</dbReference>
<evidence type="ECO:0000313" key="3">
    <source>
        <dbReference type="Proteomes" id="UP000664132"/>
    </source>
</evidence>
<feature type="region of interest" description="Disordered" evidence="1">
    <location>
        <begin position="753"/>
        <end position="777"/>
    </location>
</feature>
<feature type="compositionally biased region" description="Polar residues" evidence="1">
    <location>
        <begin position="87"/>
        <end position="98"/>
    </location>
</feature>
<feature type="region of interest" description="Disordered" evidence="1">
    <location>
        <begin position="166"/>
        <end position="218"/>
    </location>
</feature>
<reference evidence="2" key="1">
    <citation type="submission" date="2021-02" db="EMBL/GenBank/DDBJ databases">
        <title>Genome sequence Cadophora malorum strain M34.</title>
        <authorList>
            <person name="Stefanovic E."/>
            <person name="Vu D."/>
            <person name="Scully C."/>
            <person name="Dijksterhuis J."/>
            <person name="Roader J."/>
            <person name="Houbraken J."/>
        </authorList>
    </citation>
    <scope>NUCLEOTIDE SEQUENCE</scope>
    <source>
        <strain evidence="2">M34</strain>
    </source>
</reference>
<evidence type="ECO:0000313" key="2">
    <source>
        <dbReference type="EMBL" id="KAG4418573.1"/>
    </source>
</evidence>
<feature type="compositionally biased region" description="Low complexity" evidence="1">
    <location>
        <begin position="761"/>
        <end position="770"/>
    </location>
</feature>
<feature type="compositionally biased region" description="Basic and acidic residues" evidence="1">
    <location>
        <begin position="99"/>
        <end position="119"/>
    </location>
</feature>
<dbReference type="SUPFAM" id="SSF52047">
    <property type="entry name" value="RNI-like"/>
    <property type="match status" value="1"/>
</dbReference>
<dbReference type="OrthoDB" id="3210378at2759"/>
<evidence type="ECO:0000256" key="1">
    <source>
        <dbReference type="SAM" id="MobiDB-lite"/>
    </source>
</evidence>
<feature type="region of interest" description="Disordered" evidence="1">
    <location>
        <begin position="705"/>
        <end position="727"/>
    </location>
</feature>
<feature type="region of interest" description="Disordered" evidence="1">
    <location>
        <begin position="80"/>
        <end position="132"/>
    </location>
</feature>
<dbReference type="EMBL" id="JAFJYH010000125">
    <property type="protein sequence ID" value="KAG4418573.1"/>
    <property type="molecule type" value="Genomic_DNA"/>
</dbReference>
<feature type="compositionally biased region" description="Low complexity" evidence="1">
    <location>
        <begin position="174"/>
        <end position="185"/>
    </location>
</feature>
<name>A0A8H7WA11_9HELO</name>
<accession>A0A8H7WA11</accession>
<evidence type="ECO:0008006" key="4">
    <source>
        <dbReference type="Google" id="ProtNLM"/>
    </source>
</evidence>
<feature type="compositionally biased region" description="Polar residues" evidence="1">
    <location>
        <begin position="708"/>
        <end position="724"/>
    </location>
</feature>
<feature type="compositionally biased region" description="Low complexity" evidence="1">
    <location>
        <begin position="193"/>
        <end position="202"/>
    </location>
</feature>
<feature type="region of interest" description="Disordered" evidence="1">
    <location>
        <begin position="865"/>
        <end position="889"/>
    </location>
</feature>
<proteinExistence type="predicted"/>
<keyword evidence="3" id="KW-1185">Reference proteome</keyword>
<dbReference type="AlphaFoldDB" id="A0A8H7WA11"/>
<comment type="caution">
    <text evidence="2">The sequence shown here is derived from an EMBL/GenBank/DDBJ whole genome shotgun (WGS) entry which is preliminary data.</text>
</comment>